<feature type="domain" description="Nudix hydrolase" evidence="6">
    <location>
        <begin position="43"/>
        <end position="184"/>
    </location>
</feature>
<dbReference type="PROSITE" id="PS00893">
    <property type="entry name" value="NUDIX_BOX"/>
    <property type="match status" value="1"/>
</dbReference>
<evidence type="ECO:0000313" key="8">
    <source>
        <dbReference type="Proteomes" id="UP000321571"/>
    </source>
</evidence>
<evidence type="ECO:0000256" key="1">
    <source>
        <dbReference type="ARBA" id="ARBA00001946"/>
    </source>
</evidence>
<comment type="caution">
    <text evidence="7">The sequence shown here is derived from an EMBL/GenBank/DDBJ whole genome shotgun (WGS) entry which is preliminary data.</text>
</comment>
<keyword evidence="4" id="KW-0460">Magnesium</keyword>
<comment type="cofactor">
    <cofactor evidence="1">
        <name>Mg(2+)</name>
        <dbReference type="ChEBI" id="CHEBI:18420"/>
    </cofactor>
</comment>
<accession>A0A5C8NL01</accession>
<dbReference type="OrthoDB" id="4247482at2"/>
<dbReference type="InterPro" id="IPR020084">
    <property type="entry name" value="NUDIX_hydrolase_CS"/>
</dbReference>
<evidence type="ECO:0000256" key="4">
    <source>
        <dbReference type="ARBA" id="ARBA00022842"/>
    </source>
</evidence>
<dbReference type="GO" id="GO:0016787">
    <property type="term" value="F:hydrolase activity"/>
    <property type="evidence" value="ECO:0007669"/>
    <property type="project" value="UniProtKB-KW"/>
</dbReference>
<proteinExistence type="inferred from homology"/>
<sequence length="187" mass="20558">MRREGIVRSAGDDPDRALLARLADDPPATSRQGFIALLNAGLPTKRVISQGLLRDEQGRVLLCRLTYKSEWDLPGGVVEVGEAPARGLEREIREELGVDVHARSLLTVNWLPAWRGWDDACVFLFDLGTVDASFTDTFRLQPTEIMGTEWCDVETVRAKATAAAVEMLDAVESGDLPVYREAPPGPE</sequence>
<dbReference type="AlphaFoldDB" id="A0A5C8NL01"/>
<dbReference type="Pfam" id="PF00293">
    <property type="entry name" value="NUDIX"/>
    <property type="match status" value="1"/>
</dbReference>
<dbReference type="PROSITE" id="PS51462">
    <property type="entry name" value="NUDIX"/>
    <property type="match status" value="1"/>
</dbReference>
<dbReference type="SUPFAM" id="SSF55811">
    <property type="entry name" value="Nudix"/>
    <property type="match status" value="1"/>
</dbReference>
<evidence type="ECO:0000256" key="5">
    <source>
        <dbReference type="RuleBase" id="RU003476"/>
    </source>
</evidence>
<dbReference type="PANTHER" id="PTHR43046:SF12">
    <property type="entry name" value="GDP-MANNOSE MANNOSYL HYDROLASE"/>
    <property type="match status" value="1"/>
</dbReference>
<dbReference type="PRINTS" id="PR00502">
    <property type="entry name" value="NUDIXFAMILY"/>
</dbReference>
<comment type="similarity">
    <text evidence="2 5">Belongs to the Nudix hydrolase family.</text>
</comment>
<dbReference type="InterPro" id="IPR015797">
    <property type="entry name" value="NUDIX_hydrolase-like_dom_sf"/>
</dbReference>
<keyword evidence="8" id="KW-1185">Reference proteome</keyword>
<keyword evidence="3 5" id="KW-0378">Hydrolase</keyword>
<dbReference type="EMBL" id="VDUX01000003">
    <property type="protein sequence ID" value="TXL61565.1"/>
    <property type="molecule type" value="Genomic_DNA"/>
</dbReference>
<reference evidence="7 8" key="1">
    <citation type="submission" date="2019-06" db="EMBL/GenBank/DDBJ databases">
        <title>Aeromicrobium sp. nov., isolated from a maize field.</title>
        <authorList>
            <person name="Lin S.-Y."/>
            <person name="Tsai C.-F."/>
            <person name="Young C.-C."/>
        </authorList>
    </citation>
    <scope>NUCLEOTIDE SEQUENCE [LARGE SCALE GENOMIC DNA]</scope>
    <source>
        <strain evidence="7 8">CC-CFT486</strain>
    </source>
</reference>
<organism evidence="7 8">
    <name type="scientific">Aeromicrobium terrae</name>
    <dbReference type="NCBI Taxonomy" id="2498846"/>
    <lineage>
        <taxon>Bacteria</taxon>
        <taxon>Bacillati</taxon>
        <taxon>Actinomycetota</taxon>
        <taxon>Actinomycetes</taxon>
        <taxon>Propionibacteriales</taxon>
        <taxon>Nocardioidaceae</taxon>
        <taxon>Aeromicrobium</taxon>
    </lineage>
</organism>
<dbReference type="Proteomes" id="UP000321571">
    <property type="component" value="Unassembled WGS sequence"/>
</dbReference>
<dbReference type="CDD" id="cd18876">
    <property type="entry name" value="NUDIX_Hydrolase"/>
    <property type="match status" value="1"/>
</dbReference>
<evidence type="ECO:0000256" key="2">
    <source>
        <dbReference type="ARBA" id="ARBA00005582"/>
    </source>
</evidence>
<dbReference type="PANTHER" id="PTHR43046">
    <property type="entry name" value="GDP-MANNOSE MANNOSYL HYDROLASE"/>
    <property type="match status" value="1"/>
</dbReference>
<protein>
    <submittedName>
        <fullName evidence="7">NUDIX hydrolase</fullName>
    </submittedName>
</protein>
<evidence type="ECO:0000313" key="7">
    <source>
        <dbReference type="EMBL" id="TXL61565.1"/>
    </source>
</evidence>
<evidence type="ECO:0000256" key="3">
    <source>
        <dbReference type="ARBA" id="ARBA00022801"/>
    </source>
</evidence>
<dbReference type="InterPro" id="IPR000086">
    <property type="entry name" value="NUDIX_hydrolase_dom"/>
</dbReference>
<dbReference type="InterPro" id="IPR020476">
    <property type="entry name" value="Nudix_hydrolase"/>
</dbReference>
<gene>
    <name evidence="7" type="ORF">FHP06_07305</name>
</gene>
<evidence type="ECO:0000259" key="6">
    <source>
        <dbReference type="PROSITE" id="PS51462"/>
    </source>
</evidence>
<dbReference type="Gene3D" id="3.90.79.10">
    <property type="entry name" value="Nucleoside Triphosphate Pyrophosphohydrolase"/>
    <property type="match status" value="1"/>
</dbReference>
<name>A0A5C8NL01_9ACTN</name>